<name>A0A1G6XUZ1_9BACT</name>
<protein>
    <submittedName>
        <fullName evidence="1">Uncharacterized protein</fullName>
    </submittedName>
</protein>
<evidence type="ECO:0000313" key="2">
    <source>
        <dbReference type="Proteomes" id="UP000199060"/>
    </source>
</evidence>
<dbReference type="RefSeq" id="WP_139162836.1">
    <property type="nucleotide sequence ID" value="NZ_FNAC01000066.1"/>
</dbReference>
<evidence type="ECO:0000313" key="1">
    <source>
        <dbReference type="EMBL" id="SDD81186.1"/>
    </source>
</evidence>
<sequence length="215" mass="24949">MHFSILMFLLFSSCVQEKEDLNLNLESDFFRKVNRIIDDPSIYALLTPKSINPFNFDLKVPELNKEEAKIQDLSIEAKVIPDELALANSDYQKTVRILIKKRSELSFEDFNKLAYSIEQEVINSPLSNIKKDFLFTELATLKALNAFKNLYSLNNRILCDSQWECDILGCMAEKMEEQFGPDVNWIDLIHYTYSLPLSFPVAWLSCTYDATFDDE</sequence>
<dbReference type="EMBL" id="FNAC01000066">
    <property type="protein sequence ID" value="SDD81186.1"/>
    <property type="molecule type" value="Genomic_DNA"/>
</dbReference>
<keyword evidence="2" id="KW-1185">Reference proteome</keyword>
<gene>
    <name evidence="1" type="ORF">SAMN04488104_106614</name>
</gene>
<organism evidence="1 2">
    <name type="scientific">Algoriphagus faecimaris</name>
    <dbReference type="NCBI Taxonomy" id="686796"/>
    <lineage>
        <taxon>Bacteria</taxon>
        <taxon>Pseudomonadati</taxon>
        <taxon>Bacteroidota</taxon>
        <taxon>Cytophagia</taxon>
        <taxon>Cytophagales</taxon>
        <taxon>Cyclobacteriaceae</taxon>
        <taxon>Algoriphagus</taxon>
    </lineage>
</organism>
<proteinExistence type="predicted"/>
<dbReference type="Proteomes" id="UP000199060">
    <property type="component" value="Unassembled WGS sequence"/>
</dbReference>
<reference evidence="2" key="1">
    <citation type="submission" date="2016-10" db="EMBL/GenBank/DDBJ databases">
        <authorList>
            <person name="Varghese N."/>
            <person name="Submissions S."/>
        </authorList>
    </citation>
    <scope>NUCLEOTIDE SEQUENCE [LARGE SCALE GENOMIC DNA]</scope>
    <source>
        <strain evidence="2">DSM 23095</strain>
    </source>
</reference>
<accession>A0A1G6XUZ1</accession>
<dbReference type="OrthoDB" id="10016145at2"/>
<dbReference type="AlphaFoldDB" id="A0A1G6XUZ1"/>